<evidence type="ECO:0000313" key="2">
    <source>
        <dbReference type="Proteomes" id="UP000712600"/>
    </source>
</evidence>
<accession>A0A8S9SBR8</accession>
<organism evidence="1 2">
    <name type="scientific">Brassica cretica</name>
    <name type="common">Mustard</name>
    <dbReference type="NCBI Taxonomy" id="69181"/>
    <lineage>
        <taxon>Eukaryota</taxon>
        <taxon>Viridiplantae</taxon>
        <taxon>Streptophyta</taxon>
        <taxon>Embryophyta</taxon>
        <taxon>Tracheophyta</taxon>
        <taxon>Spermatophyta</taxon>
        <taxon>Magnoliopsida</taxon>
        <taxon>eudicotyledons</taxon>
        <taxon>Gunneridae</taxon>
        <taxon>Pentapetalae</taxon>
        <taxon>rosids</taxon>
        <taxon>malvids</taxon>
        <taxon>Brassicales</taxon>
        <taxon>Brassicaceae</taxon>
        <taxon>Brassiceae</taxon>
        <taxon>Brassica</taxon>
    </lineage>
</organism>
<proteinExistence type="predicted"/>
<dbReference type="EMBL" id="QGKX02000004">
    <property type="protein sequence ID" value="KAF3598996.1"/>
    <property type="molecule type" value="Genomic_DNA"/>
</dbReference>
<protein>
    <submittedName>
        <fullName evidence="1">Uncharacterized protein</fullName>
    </submittedName>
</protein>
<comment type="caution">
    <text evidence="1">The sequence shown here is derived from an EMBL/GenBank/DDBJ whole genome shotgun (WGS) entry which is preliminary data.</text>
</comment>
<dbReference type="Proteomes" id="UP000712600">
    <property type="component" value="Unassembled WGS sequence"/>
</dbReference>
<gene>
    <name evidence="1" type="ORF">F2Q69_00037822</name>
</gene>
<evidence type="ECO:0000313" key="1">
    <source>
        <dbReference type="EMBL" id="KAF3598996.1"/>
    </source>
</evidence>
<reference evidence="1" key="1">
    <citation type="submission" date="2019-12" db="EMBL/GenBank/DDBJ databases">
        <title>Genome sequencing and annotation of Brassica cretica.</title>
        <authorList>
            <person name="Studholme D.J."/>
            <person name="Sarris P."/>
        </authorList>
    </citation>
    <scope>NUCLEOTIDE SEQUENCE</scope>
    <source>
        <strain evidence="1">PFS-109/04</strain>
        <tissue evidence="1">Leaf</tissue>
    </source>
</reference>
<sequence length="57" mass="6692">MIKGYEKHSFIKTRLWWMLAVEQASFQSSVLKPVLNGYELRVDTVLSLKNEVFIDEC</sequence>
<name>A0A8S9SBR8_BRACR</name>
<dbReference type="AlphaFoldDB" id="A0A8S9SBR8"/>